<dbReference type="Pfam" id="PF01272">
    <property type="entry name" value="GreA_GreB"/>
    <property type="match status" value="1"/>
</dbReference>
<dbReference type="InterPro" id="IPR001437">
    <property type="entry name" value="Tscrpt_elong_fac_GreA/B_C"/>
</dbReference>
<dbReference type="Proteomes" id="UP001210380">
    <property type="component" value="Unassembled WGS sequence"/>
</dbReference>
<name>A0ABT4V4X8_9PSEU</name>
<keyword evidence="3" id="KW-1185">Reference proteome</keyword>
<dbReference type="InterPro" id="IPR036953">
    <property type="entry name" value="GreA/GreB_C_sf"/>
</dbReference>
<reference evidence="2 3" key="1">
    <citation type="submission" date="2022-11" db="EMBL/GenBank/DDBJ databases">
        <title>Draft genome sequence of Saccharopolyspora sp. WRP15-2 isolated from rhizosphere soils of wild rice in Thailand.</title>
        <authorList>
            <person name="Duangmal K."/>
            <person name="Kammanee S."/>
            <person name="Muangham S."/>
        </authorList>
    </citation>
    <scope>NUCLEOTIDE SEQUENCE [LARGE SCALE GENOMIC DNA]</scope>
    <source>
        <strain evidence="2 3">WRP15-2</strain>
    </source>
</reference>
<dbReference type="SUPFAM" id="SSF54534">
    <property type="entry name" value="FKBP-like"/>
    <property type="match status" value="1"/>
</dbReference>
<dbReference type="GO" id="GO:0003746">
    <property type="term" value="F:translation elongation factor activity"/>
    <property type="evidence" value="ECO:0007669"/>
    <property type="project" value="UniProtKB-KW"/>
</dbReference>
<evidence type="ECO:0000313" key="3">
    <source>
        <dbReference type="Proteomes" id="UP001210380"/>
    </source>
</evidence>
<organism evidence="2 3">
    <name type="scientific">Saccharopolyspora oryzae</name>
    <dbReference type="NCBI Taxonomy" id="2997343"/>
    <lineage>
        <taxon>Bacteria</taxon>
        <taxon>Bacillati</taxon>
        <taxon>Actinomycetota</taxon>
        <taxon>Actinomycetes</taxon>
        <taxon>Pseudonocardiales</taxon>
        <taxon>Pseudonocardiaceae</taxon>
        <taxon>Saccharopolyspora</taxon>
    </lineage>
</organism>
<evidence type="ECO:0000259" key="1">
    <source>
        <dbReference type="Pfam" id="PF01272"/>
    </source>
</evidence>
<comment type="caution">
    <text evidence="2">The sequence shown here is derived from an EMBL/GenBank/DDBJ whole genome shotgun (WGS) entry which is preliminary data.</text>
</comment>
<dbReference type="Gene3D" id="3.10.50.30">
    <property type="entry name" value="Transcription elongation factor, GreA/GreB, C-terminal domain"/>
    <property type="match status" value="1"/>
</dbReference>
<proteinExistence type="predicted"/>
<sequence>MGSCRSRPATSWKRNWRTCGNDAERWSPRCATRRATSAIAPTRPTPWSRGEDLAAIDERISRVTDLLAGGPGRAPGQVPDGTTATLRFDDGTEQAVRAVAITEEIASGQHEVAVTTDSPLGLALAGHRAGDTISYQTPDGEVRAQVLSLEFPGDRA</sequence>
<dbReference type="RefSeq" id="WP_270951304.1">
    <property type="nucleotide sequence ID" value="NZ_JAQGLA010000045.1"/>
</dbReference>
<keyword evidence="2" id="KW-0648">Protein biosynthesis</keyword>
<feature type="domain" description="Transcription elongation factor GreA/GreB C-terminal" evidence="1">
    <location>
        <begin position="76"/>
        <end position="150"/>
    </location>
</feature>
<gene>
    <name evidence="2" type="ORF">OU415_23660</name>
</gene>
<accession>A0ABT4V4X8</accession>
<protein>
    <submittedName>
        <fullName evidence="2">GreA/GreB family elongation factor</fullName>
    </submittedName>
</protein>
<dbReference type="EMBL" id="JAQGLA010000045">
    <property type="protein sequence ID" value="MDA3628449.1"/>
    <property type="molecule type" value="Genomic_DNA"/>
</dbReference>
<keyword evidence="2" id="KW-0251">Elongation factor</keyword>
<evidence type="ECO:0000313" key="2">
    <source>
        <dbReference type="EMBL" id="MDA3628449.1"/>
    </source>
</evidence>